<dbReference type="InterPro" id="IPR024927">
    <property type="entry name" value="Acid_PPase"/>
</dbReference>
<feature type="binding site" evidence="11">
    <location>
        <position position="81"/>
    </location>
    <ligand>
        <name>Fe cation</name>
        <dbReference type="ChEBI" id="CHEBI:24875"/>
        <label>1</label>
    </ligand>
</feature>
<dbReference type="GO" id="GO:0046872">
    <property type="term" value="F:metal ion binding"/>
    <property type="evidence" value="ECO:0007669"/>
    <property type="project" value="UniProtKB-KW"/>
</dbReference>
<evidence type="ECO:0000256" key="11">
    <source>
        <dbReference type="PIRSR" id="PIRSR000898-1"/>
    </source>
</evidence>
<feature type="binding site" evidence="11">
    <location>
        <position position="48"/>
    </location>
    <ligand>
        <name>Fe cation</name>
        <dbReference type="ChEBI" id="CHEBI:24875"/>
        <label>1</label>
    </ligand>
</feature>
<evidence type="ECO:0000256" key="6">
    <source>
        <dbReference type="ARBA" id="ARBA00022729"/>
    </source>
</evidence>
<dbReference type="FunFam" id="3.60.21.10:FF:000027">
    <property type="entry name" value="Purple acid phosphatase"/>
    <property type="match status" value="1"/>
</dbReference>
<evidence type="ECO:0000256" key="7">
    <source>
        <dbReference type="ARBA" id="ARBA00022801"/>
    </source>
</evidence>
<dbReference type="PIRSF" id="PIRSF000898">
    <property type="entry name" value="Acid_Ptase_5"/>
    <property type="match status" value="1"/>
</dbReference>
<keyword evidence="7 10" id="KW-0378">Hydrolase</keyword>
<dbReference type="InterPro" id="IPR051558">
    <property type="entry name" value="Metallophosphoesterase_PAP"/>
</dbReference>
<gene>
    <name evidence="14" type="primary">PAP4</name>
    <name evidence="14" type="ORF">QJS10_CPA06g02321</name>
</gene>
<name>A0AAV9EI82_ACOCL</name>
<feature type="binding site" evidence="11">
    <location>
        <position position="248"/>
    </location>
    <ligand>
        <name>Fe cation</name>
        <dbReference type="ChEBI" id="CHEBI:24875"/>
        <label>2</label>
    </ligand>
</feature>
<evidence type="ECO:0000256" key="5">
    <source>
        <dbReference type="ARBA" id="ARBA00022723"/>
    </source>
</evidence>
<sequence length="329" mass="37193">MLLRAMALYLLLLLSLLNLNIISSLGELQRLEHPIRADGSLSALVIGDWGRTGSFNQTDVAFQMGRIGEKLDINFIISTGDNFYENGLKGVDDKGFDDSFSSIYTAKSLQKQWYSVLGNHDYRGDVIAQLSPALRRIDSKWLCMRSFILDAEIAEFFFVDTTPFVMHYWRNPGHSTYDWRDVAPRDTYIANVMKDLESALKESTARWRIVVGHHTIRSVSIHGDTSELNQLLLPILQANNVDLYINGHDHCLQHISDMDSPIQFLTSGGGSKAWRGVFNSNRDGLHFFYDGQGFMSLQLTQSSVEVVFYNTNGDALHKWSMSKEPLSAI</sequence>
<feature type="binding site" evidence="11">
    <location>
        <position position="213"/>
    </location>
    <ligand>
        <name>Fe cation</name>
        <dbReference type="ChEBI" id="CHEBI:24875"/>
        <label>2</label>
    </ligand>
</feature>
<dbReference type="InterPro" id="IPR004843">
    <property type="entry name" value="Calcineurin-like_PHP"/>
</dbReference>
<dbReference type="InterPro" id="IPR029052">
    <property type="entry name" value="Metallo-depent_PP-like"/>
</dbReference>
<comment type="caution">
    <text evidence="14">The sequence shown here is derived from an EMBL/GenBank/DDBJ whole genome shotgun (WGS) entry which is preliminary data.</text>
</comment>
<organism evidence="14 15">
    <name type="scientific">Acorus calamus</name>
    <name type="common">Sweet flag</name>
    <dbReference type="NCBI Taxonomy" id="4465"/>
    <lineage>
        <taxon>Eukaryota</taxon>
        <taxon>Viridiplantae</taxon>
        <taxon>Streptophyta</taxon>
        <taxon>Embryophyta</taxon>
        <taxon>Tracheophyta</taxon>
        <taxon>Spermatophyta</taxon>
        <taxon>Magnoliopsida</taxon>
        <taxon>Liliopsida</taxon>
        <taxon>Acoraceae</taxon>
        <taxon>Acorus</taxon>
    </lineage>
</organism>
<protein>
    <recommendedName>
        <fullName evidence="10">Purple acid phosphatase</fullName>
        <ecNumber evidence="10">3.1.3.2</ecNumber>
    </recommendedName>
</protein>
<evidence type="ECO:0000256" key="12">
    <source>
        <dbReference type="SAM" id="SignalP"/>
    </source>
</evidence>
<dbReference type="PANTHER" id="PTHR10161">
    <property type="entry name" value="TARTRATE-RESISTANT ACID PHOSPHATASE TYPE 5"/>
    <property type="match status" value="1"/>
</dbReference>
<dbReference type="Proteomes" id="UP001180020">
    <property type="component" value="Unassembled WGS sequence"/>
</dbReference>
<dbReference type="PANTHER" id="PTHR10161:SF14">
    <property type="entry name" value="TARTRATE-RESISTANT ACID PHOSPHATASE TYPE 5"/>
    <property type="match status" value="1"/>
</dbReference>
<dbReference type="GO" id="GO:0003993">
    <property type="term" value="F:acid phosphatase activity"/>
    <property type="evidence" value="ECO:0007669"/>
    <property type="project" value="UniProtKB-UniRule"/>
</dbReference>
<feature type="chain" id="PRO_5043597382" description="Purple acid phosphatase" evidence="12">
    <location>
        <begin position="27"/>
        <end position="329"/>
    </location>
</feature>
<keyword evidence="8" id="KW-0862">Zinc</keyword>
<comment type="cofactor">
    <cofactor evidence="11">
        <name>Fe cation</name>
        <dbReference type="ChEBI" id="CHEBI:24875"/>
    </cofactor>
    <text evidence="11">Binds 2 iron ions per subunit.</text>
</comment>
<keyword evidence="10 11" id="KW-0408">Iron</keyword>
<evidence type="ECO:0000256" key="9">
    <source>
        <dbReference type="ARBA" id="ARBA00023180"/>
    </source>
</evidence>
<evidence type="ECO:0000256" key="3">
    <source>
        <dbReference type="ARBA" id="ARBA00008723"/>
    </source>
</evidence>
<proteinExistence type="inferred from homology"/>
<keyword evidence="9" id="KW-0325">Glycoprotein</keyword>
<dbReference type="EC" id="3.1.3.2" evidence="10"/>
<dbReference type="SUPFAM" id="SSF56300">
    <property type="entry name" value="Metallo-dependent phosphatases"/>
    <property type="match status" value="1"/>
</dbReference>
<reference evidence="14" key="2">
    <citation type="submission" date="2023-06" db="EMBL/GenBank/DDBJ databases">
        <authorList>
            <person name="Ma L."/>
            <person name="Liu K.-W."/>
            <person name="Li Z."/>
            <person name="Hsiao Y.-Y."/>
            <person name="Qi Y."/>
            <person name="Fu T."/>
            <person name="Tang G."/>
            <person name="Zhang D."/>
            <person name="Sun W.-H."/>
            <person name="Liu D.-K."/>
            <person name="Li Y."/>
            <person name="Chen G.-Z."/>
            <person name="Liu X.-D."/>
            <person name="Liao X.-Y."/>
            <person name="Jiang Y.-T."/>
            <person name="Yu X."/>
            <person name="Hao Y."/>
            <person name="Huang J."/>
            <person name="Zhao X.-W."/>
            <person name="Ke S."/>
            <person name="Chen Y.-Y."/>
            <person name="Wu W.-L."/>
            <person name="Hsu J.-L."/>
            <person name="Lin Y.-F."/>
            <person name="Huang M.-D."/>
            <person name="Li C.-Y."/>
            <person name="Huang L."/>
            <person name="Wang Z.-W."/>
            <person name="Zhao X."/>
            <person name="Zhong W.-Y."/>
            <person name="Peng D.-H."/>
            <person name="Ahmad S."/>
            <person name="Lan S."/>
            <person name="Zhang J.-S."/>
            <person name="Tsai W.-C."/>
            <person name="Van De Peer Y."/>
            <person name="Liu Z.-J."/>
        </authorList>
    </citation>
    <scope>NUCLEOTIDE SEQUENCE</scope>
    <source>
        <strain evidence="14">CP</strain>
        <tissue evidence="14">Leaves</tissue>
    </source>
</reference>
<keyword evidence="15" id="KW-1185">Reference proteome</keyword>
<feature type="binding site" evidence="11">
    <location>
        <position position="250"/>
    </location>
    <ligand>
        <name>Fe cation</name>
        <dbReference type="ChEBI" id="CHEBI:24875"/>
        <label>1</label>
    </ligand>
</feature>
<evidence type="ECO:0000313" key="15">
    <source>
        <dbReference type="Proteomes" id="UP001180020"/>
    </source>
</evidence>
<evidence type="ECO:0000259" key="13">
    <source>
        <dbReference type="Pfam" id="PF00149"/>
    </source>
</evidence>
<evidence type="ECO:0000256" key="1">
    <source>
        <dbReference type="ARBA" id="ARBA00000032"/>
    </source>
</evidence>
<dbReference type="Pfam" id="PF00149">
    <property type="entry name" value="Metallophos"/>
    <property type="match status" value="1"/>
</dbReference>
<feature type="binding site" evidence="11">
    <location>
        <position position="119"/>
    </location>
    <ligand>
        <name>Fe cation</name>
        <dbReference type="ChEBI" id="CHEBI:24875"/>
        <label>2</label>
    </ligand>
</feature>
<evidence type="ECO:0000256" key="10">
    <source>
        <dbReference type="PIRNR" id="PIRNR000898"/>
    </source>
</evidence>
<dbReference type="GO" id="GO:0005576">
    <property type="term" value="C:extracellular region"/>
    <property type="evidence" value="ECO:0007669"/>
    <property type="project" value="UniProtKB-SubCell"/>
</dbReference>
<accession>A0AAV9EI82</accession>
<dbReference type="Gene3D" id="3.60.21.10">
    <property type="match status" value="1"/>
</dbReference>
<comment type="catalytic activity">
    <reaction evidence="1 10">
        <text>a phosphate monoester + H2O = an alcohol + phosphate</text>
        <dbReference type="Rhea" id="RHEA:15017"/>
        <dbReference type="ChEBI" id="CHEBI:15377"/>
        <dbReference type="ChEBI" id="CHEBI:30879"/>
        <dbReference type="ChEBI" id="CHEBI:43474"/>
        <dbReference type="ChEBI" id="CHEBI:67140"/>
        <dbReference type="EC" id="3.1.3.2"/>
    </reaction>
</comment>
<evidence type="ECO:0000256" key="2">
    <source>
        <dbReference type="ARBA" id="ARBA00004613"/>
    </source>
</evidence>
<evidence type="ECO:0000256" key="8">
    <source>
        <dbReference type="ARBA" id="ARBA00022833"/>
    </source>
</evidence>
<feature type="binding site" evidence="11">
    <location>
        <position position="84"/>
    </location>
    <ligand>
        <name>Fe cation</name>
        <dbReference type="ChEBI" id="CHEBI:24875"/>
        <label>1</label>
    </ligand>
</feature>
<dbReference type="EMBL" id="JAUJYO010000006">
    <property type="protein sequence ID" value="KAK1313112.1"/>
    <property type="molecule type" value="Genomic_DNA"/>
</dbReference>
<feature type="domain" description="Calcineurin-like phosphoesterase" evidence="13">
    <location>
        <begin position="44"/>
        <end position="251"/>
    </location>
</feature>
<keyword evidence="5 11" id="KW-0479">Metal-binding</keyword>
<feature type="signal peptide" evidence="12">
    <location>
        <begin position="1"/>
        <end position="26"/>
    </location>
</feature>
<dbReference type="AlphaFoldDB" id="A0AAV9EI82"/>
<comment type="subcellular location">
    <subcellularLocation>
        <location evidence="2">Secreted</location>
    </subcellularLocation>
</comment>
<comment type="similarity">
    <text evidence="3">Belongs to the metallophosphoesterase superfamily. Purple acid phosphatase family.</text>
</comment>
<evidence type="ECO:0000313" key="14">
    <source>
        <dbReference type="EMBL" id="KAK1313112.1"/>
    </source>
</evidence>
<feature type="binding site" evidence="11">
    <location>
        <position position="81"/>
    </location>
    <ligand>
        <name>Fe cation</name>
        <dbReference type="ChEBI" id="CHEBI:24875"/>
        <label>2</label>
    </ligand>
</feature>
<keyword evidence="6 12" id="KW-0732">Signal</keyword>
<dbReference type="CDD" id="cd07378">
    <property type="entry name" value="MPP_ACP5"/>
    <property type="match status" value="1"/>
</dbReference>
<keyword evidence="4" id="KW-0964">Secreted</keyword>
<evidence type="ECO:0000256" key="4">
    <source>
        <dbReference type="ARBA" id="ARBA00022525"/>
    </source>
</evidence>
<reference evidence="14" key="1">
    <citation type="journal article" date="2023" name="Nat. Commun.">
        <title>Diploid and tetraploid genomes of Acorus and the evolution of monocots.</title>
        <authorList>
            <person name="Ma L."/>
            <person name="Liu K.W."/>
            <person name="Li Z."/>
            <person name="Hsiao Y.Y."/>
            <person name="Qi Y."/>
            <person name="Fu T."/>
            <person name="Tang G.D."/>
            <person name="Zhang D."/>
            <person name="Sun W.H."/>
            <person name="Liu D.K."/>
            <person name="Li Y."/>
            <person name="Chen G.Z."/>
            <person name="Liu X.D."/>
            <person name="Liao X.Y."/>
            <person name="Jiang Y.T."/>
            <person name="Yu X."/>
            <person name="Hao Y."/>
            <person name="Huang J."/>
            <person name="Zhao X.W."/>
            <person name="Ke S."/>
            <person name="Chen Y.Y."/>
            <person name="Wu W.L."/>
            <person name="Hsu J.L."/>
            <person name="Lin Y.F."/>
            <person name="Huang M.D."/>
            <person name="Li C.Y."/>
            <person name="Huang L."/>
            <person name="Wang Z.W."/>
            <person name="Zhao X."/>
            <person name="Zhong W.Y."/>
            <person name="Peng D.H."/>
            <person name="Ahmad S."/>
            <person name="Lan S."/>
            <person name="Zhang J.S."/>
            <person name="Tsai W.C."/>
            <person name="Van de Peer Y."/>
            <person name="Liu Z.J."/>
        </authorList>
    </citation>
    <scope>NUCLEOTIDE SEQUENCE</scope>
    <source>
        <strain evidence="14">CP</strain>
    </source>
</reference>